<dbReference type="Pfam" id="PF07963">
    <property type="entry name" value="N_methyl"/>
    <property type="match status" value="1"/>
</dbReference>
<dbReference type="AlphaFoldDB" id="A0A975GB75"/>
<dbReference type="Gene3D" id="3.30.700.10">
    <property type="entry name" value="Glycoprotein, Type 4 Pilin"/>
    <property type="match status" value="1"/>
</dbReference>
<reference evidence="3" key="1">
    <citation type="submission" date="2020-08" db="EMBL/GenBank/DDBJ databases">
        <title>Genomic insights into the carbon and energy metabolism of the first obligate autotrophic acetogenic bacterium Aceticella autotrophica gen. nov., sp. nov.</title>
        <authorList>
            <person name="Toshchakov S.V."/>
            <person name="Elcheninov A.G."/>
            <person name="Kublanov I.V."/>
            <person name="Frolov E.N."/>
            <person name="Lebedinsky A.V."/>
        </authorList>
    </citation>
    <scope>NUCLEOTIDE SEQUENCE</scope>
    <source>
        <strain evidence="3">3443-3Ac</strain>
    </source>
</reference>
<feature type="region of interest" description="Disordered" evidence="1">
    <location>
        <begin position="68"/>
        <end position="88"/>
    </location>
</feature>
<evidence type="ECO:0000256" key="1">
    <source>
        <dbReference type="SAM" id="MobiDB-lite"/>
    </source>
</evidence>
<dbReference type="NCBIfam" id="TIGR02532">
    <property type="entry name" value="IV_pilin_GFxxxE"/>
    <property type="match status" value="1"/>
</dbReference>
<organism evidence="3 4">
    <name type="scientific">Aceticella autotrophica</name>
    <dbReference type="NCBI Taxonomy" id="2755338"/>
    <lineage>
        <taxon>Bacteria</taxon>
        <taxon>Bacillati</taxon>
        <taxon>Bacillota</taxon>
        <taxon>Clostridia</taxon>
        <taxon>Thermoanaerobacterales</taxon>
        <taxon>Thermoanaerobacteraceae</taxon>
        <taxon>Aceticella</taxon>
    </lineage>
</organism>
<feature type="transmembrane region" description="Helical" evidence="2">
    <location>
        <begin position="16"/>
        <end position="38"/>
    </location>
</feature>
<gene>
    <name evidence="3" type="ORF">ACETAC_04005</name>
</gene>
<dbReference type="InterPro" id="IPR045584">
    <property type="entry name" value="Pilin-like"/>
</dbReference>
<accession>A0A975GB75</accession>
<evidence type="ECO:0000313" key="4">
    <source>
        <dbReference type="Proteomes" id="UP000671913"/>
    </source>
</evidence>
<dbReference type="PROSITE" id="PS00409">
    <property type="entry name" value="PROKAR_NTER_METHYL"/>
    <property type="match status" value="1"/>
</dbReference>
<keyword evidence="2" id="KW-0472">Membrane</keyword>
<dbReference type="EMBL" id="CP060096">
    <property type="protein sequence ID" value="QSZ28030.1"/>
    <property type="molecule type" value="Genomic_DNA"/>
</dbReference>
<dbReference type="InterPro" id="IPR012902">
    <property type="entry name" value="N_methyl_site"/>
</dbReference>
<protein>
    <submittedName>
        <fullName evidence="3">Prepilin-type N-terminal cleavage/methylation domain-containing protein</fullName>
    </submittedName>
</protein>
<keyword evidence="4" id="KW-1185">Reference proteome</keyword>
<sequence>MHHLLIKKLNNKGFTLIELVVTVAIVVVAAFMLAYAMIYPLQTQADSEKASTAAFLAQEKAEQLKADSYDNLDSYNSKPPETDVDGYKGFNRTVTVEKNIPDKNTKQITVEVTYPLIHGGTGTQMVVFERTVE</sequence>
<proteinExistence type="predicted"/>
<dbReference type="Proteomes" id="UP000671913">
    <property type="component" value="Chromosome"/>
</dbReference>
<dbReference type="SUPFAM" id="SSF54523">
    <property type="entry name" value="Pili subunits"/>
    <property type="match status" value="1"/>
</dbReference>
<dbReference type="RefSeq" id="WP_284680761.1">
    <property type="nucleotide sequence ID" value="NZ_CP060096.1"/>
</dbReference>
<name>A0A975GB75_9THEO</name>
<evidence type="ECO:0000313" key="3">
    <source>
        <dbReference type="EMBL" id="QSZ28030.1"/>
    </source>
</evidence>
<keyword evidence="2" id="KW-1133">Transmembrane helix</keyword>
<dbReference type="KEGG" id="aaut:ACETAC_04005"/>
<evidence type="ECO:0000256" key="2">
    <source>
        <dbReference type="SAM" id="Phobius"/>
    </source>
</evidence>
<keyword evidence="2" id="KW-0812">Transmembrane</keyword>